<name>A0A6H5IWK7_9HYME</name>
<dbReference type="InterPro" id="IPR036397">
    <property type="entry name" value="RNaseH_sf"/>
</dbReference>
<dbReference type="Gene3D" id="3.30.420.10">
    <property type="entry name" value="Ribonuclease H-like superfamily/Ribonuclease H"/>
    <property type="match status" value="1"/>
</dbReference>
<dbReference type="PANTHER" id="PTHR47326:SF1">
    <property type="entry name" value="HTH PSQ-TYPE DOMAIN-CONTAINING PROTEIN"/>
    <property type="match status" value="1"/>
</dbReference>
<dbReference type="PANTHER" id="PTHR47326">
    <property type="entry name" value="TRANSPOSABLE ELEMENT TC3 TRANSPOSASE-LIKE PROTEIN"/>
    <property type="match status" value="1"/>
</dbReference>
<gene>
    <name evidence="2" type="ORF">TBRA_LOCUS13224</name>
</gene>
<accession>A0A6H5IWK7</accession>
<organism evidence="2 3">
    <name type="scientific">Trichogramma brassicae</name>
    <dbReference type="NCBI Taxonomy" id="86971"/>
    <lineage>
        <taxon>Eukaryota</taxon>
        <taxon>Metazoa</taxon>
        <taxon>Ecdysozoa</taxon>
        <taxon>Arthropoda</taxon>
        <taxon>Hexapoda</taxon>
        <taxon>Insecta</taxon>
        <taxon>Pterygota</taxon>
        <taxon>Neoptera</taxon>
        <taxon>Endopterygota</taxon>
        <taxon>Hymenoptera</taxon>
        <taxon>Apocrita</taxon>
        <taxon>Proctotrupomorpha</taxon>
        <taxon>Chalcidoidea</taxon>
        <taxon>Trichogrammatidae</taxon>
        <taxon>Trichogramma</taxon>
    </lineage>
</organism>
<feature type="compositionally biased region" description="Gly residues" evidence="1">
    <location>
        <begin position="142"/>
        <end position="152"/>
    </location>
</feature>
<dbReference type="Proteomes" id="UP000479190">
    <property type="component" value="Unassembled WGS sequence"/>
</dbReference>
<dbReference type="GO" id="GO:0003676">
    <property type="term" value="F:nucleic acid binding"/>
    <property type="evidence" value="ECO:0007669"/>
    <property type="project" value="InterPro"/>
</dbReference>
<keyword evidence="3" id="KW-1185">Reference proteome</keyword>
<sequence>MYIRFLRNDLPRLLRGNPVPRAQMWFHQDGARPYSSRDVTNCLDAKFPGRWIGNTAPGDRKWPPRSPDMTPLDFYLWGRLKDRCYAEPPTTAEDMQQRIIREWRLITPRELQRVRRHFLKIIHFVIEHEGHKKLRKEKSNGGSCGGGIGGGGGRRRIQRVQHI</sequence>
<dbReference type="AlphaFoldDB" id="A0A6H5IWK7"/>
<evidence type="ECO:0000313" key="2">
    <source>
        <dbReference type="EMBL" id="CAB0041557.1"/>
    </source>
</evidence>
<reference evidence="2 3" key="1">
    <citation type="submission" date="2020-02" db="EMBL/GenBank/DDBJ databases">
        <authorList>
            <person name="Ferguson B K."/>
        </authorList>
    </citation>
    <scope>NUCLEOTIDE SEQUENCE [LARGE SCALE GENOMIC DNA]</scope>
</reference>
<protein>
    <recommendedName>
        <fullName evidence="4">Tc1-like transposase DDE domain-containing protein</fullName>
    </recommendedName>
</protein>
<evidence type="ECO:0008006" key="4">
    <source>
        <dbReference type="Google" id="ProtNLM"/>
    </source>
</evidence>
<evidence type="ECO:0000256" key="1">
    <source>
        <dbReference type="SAM" id="MobiDB-lite"/>
    </source>
</evidence>
<dbReference type="EMBL" id="CADCXV010001124">
    <property type="protein sequence ID" value="CAB0041557.1"/>
    <property type="molecule type" value="Genomic_DNA"/>
</dbReference>
<evidence type="ECO:0000313" key="3">
    <source>
        <dbReference type="Proteomes" id="UP000479190"/>
    </source>
</evidence>
<proteinExistence type="predicted"/>
<dbReference type="OrthoDB" id="9986793at2759"/>
<feature type="region of interest" description="Disordered" evidence="1">
    <location>
        <begin position="133"/>
        <end position="163"/>
    </location>
</feature>
<feature type="compositionally biased region" description="Basic residues" evidence="1">
    <location>
        <begin position="153"/>
        <end position="163"/>
    </location>
</feature>